<feature type="domain" description="NTP pyrophosphohydrolase MazG-like" evidence="2">
    <location>
        <begin position="27"/>
        <end position="100"/>
    </location>
</feature>
<dbReference type="Gene3D" id="1.10.287.1080">
    <property type="entry name" value="MazG-like"/>
    <property type="match status" value="2"/>
</dbReference>
<organism evidence="3">
    <name type="scientific">invertebrate metagenome</name>
    <dbReference type="NCBI Taxonomy" id="1711999"/>
    <lineage>
        <taxon>unclassified sequences</taxon>
        <taxon>metagenomes</taxon>
        <taxon>organismal metagenomes</taxon>
    </lineage>
</organism>
<dbReference type="FunFam" id="1.10.287.1080:FF:000001">
    <property type="entry name" value="Nucleoside triphosphate pyrophosphohydrolase"/>
    <property type="match status" value="1"/>
</dbReference>
<feature type="coiled-coil region" evidence="1">
    <location>
        <begin position="178"/>
        <end position="206"/>
    </location>
</feature>
<dbReference type="FunFam" id="1.10.287.1080:FF:000003">
    <property type="entry name" value="Nucleoside triphosphate pyrophosphohydrolase"/>
    <property type="match status" value="1"/>
</dbReference>
<keyword evidence="3" id="KW-0378">Hydrolase</keyword>
<dbReference type="InterPro" id="IPR048011">
    <property type="entry name" value="NTP-PPase_MazG-like_C"/>
</dbReference>
<evidence type="ECO:0000313" key="3">
    <source>
        <dbReference type="EMBL" id="PJE79495.1"/>
    </source>
</evidence>
<dbReference type="InterPro" id="IPR004518">
    <property type="entry name" value="MazG-like_dom"/>
</dbReference>
<sequence length="275" mass="31974">MTDICDLLYLMCRLRNKENGCPWDIKQTFRSVAPYTLEEACEVLEAIDRNDYDNLREELGDLLFQVVFHARMAEEARLFNFYDVVASVVEKMVRRHPHVFPDGVLTSSYQGDRISEEDIKGSWQRIKQTEREQQKKNRSVSFESSVLPADLPVTLPSLKKAEKIQKAAAKVGFDWNQAEDVTAKIQEELQEVREAVVEQKQDHIEEEIGDLFFACVAYARHLNVDPDRAVRSANQKFITRFSKMEQRVNHDKKDFSSLSIDEMEQYWQGVKSSED</sequence>
<dbReference type="Pfam" id="PF03819">
    <property type="entry name" value="MazG"/>
    <property type="match status" value="2"/>
</dbReference>
<protein>
    <submittedName>
        <fullName evidence="3">Nucleoside triphosphate pyrophosphohydrolase</fullName>
        <ecNumber evidence="3">3.6.1.8</ecNumber>
    </submittedName>
</protein>
<dbReference type="AlphaFoldDB" id="A0A2H9T8C8"/>
<dbReference type="GO" id="GO:0046052">
    <property type="term" value="P:UTP catabolic process"/>
    <property type="evidence" value="ECO:0007669"/>
    <property type="project" value="TreeGrafter"/>
</dbReference>
<dbReference type="GO" id="GO:0046047">
    <property type="term" value="P:TTP catabolic process"/>
    <property type="evidence" value="ECO:0007669"/>
    <property type="project" value="TreeGrafter"/>
</dbReference>
<dbReference type="InterPro" id="IPR011551">
    <property type="entry name" value="NTP_PyrPHydrolase_MazG"/>
</dbReference>
<proteinExistence type="predicted"/>
<evidence type="ECO:0000256" key="1">
    <source>
        <dbReference type="SAM" id="Coils"/>
    </source>
</evidence>
<dbReference type="GO" id="GO:0006203">
    <property type="term" value="P:dGTP catabolic process"/>
    <property type="evidence" value="ECO:0007669"/>
    <property type="project" value="TreeGrafter"/>
</dbReference>
<dbReference type="GO" id="GO:0006950">
    <property type="term" value="P:response to stress"/>
    <property type="evidence" value="ECO:0007669"/>
    <property type="project" value="UniProtKB-ARBA"/>
</dbReference>
<feature type="domain" description="NTP pyrophosphohydrolase MazG-like" evidence="2">
    <location>
        <begin position="179"/>
        <end position="240"/>
    </location>
</feature>
<dbReference type="GO" id="GO:0046081">
    <property type="term" value="P:dUTP catabolic process"/>
    <property type="evidence" value="ECO:0007669"/>
    <property type="project" value="TreeGrafter"/>
</dbReference>
<dbReference type="CDD" id="cd11529">
    <property type="entry name" value="NTP-PPase_MazG_Cterm"/>
    <property type="match status" value="1"/>
</dbReference>
<dbReference type="PANTHER" id="PTHR30522">
    <property type="entry name" value="NUCLEOSIDE TRIPHOSPHATE PYROPHOSPHOHYDROLASE"/>
    <property type="match status" value="1"/>
</dbReference>
<reference evidence="3" key="1">
    <citation type="journal article" date="2017" name="Appl. Environ. Microbiol.">
        <title>Molecular characterization of an Endozoicomonas-like organism causing infection in king scallop Pecten maximus L.</title>
        <authorList>
            <person name="Cano I."/>
            <person name="van Aerle R."/>
            <person name="Ross S."/>
            <person name="Verner-Jeffreys D.W."/>
            <person name="Paley R.K."/>
            <person name="Rimmer G."/>
            <person name="Ryder D."/>
            <person name="Hooper P."/>
            <person name="Stone D."/>
            <person name="Feist S.W."/>
        </authorList>
    </citation>
    <scope>NUCLEOTIDE SEQUENCE</scope>
</reference>
<accession>A0A2H9T8C8</accession>
<dbReference type="InterPro" id="IPR048015">
    <property type="entry name" value="NTP-PPase_MazG-like_N"/>
</dbReference>
<dbReference type="EC" id="3.6.1.8" evidence="3"/>
<dbReference type="NCBIfam" id="TIGR00444">
    <property type="entry name" value="mazG"/>
    <property type="match status" value="1"/>
</dbReference>
<name>A0A2H9T8C8_9ZZZZ</name>
<gene>
    <name evidence="3" type="primary">mazG</name>
    <name evidence="3" type="ORF">CI610_01531</name>
</gene>
<dbReference type="GO" id="GO:0046076">
    <property type="term" value="P:dTTP catabolic process"/>
    <property type="evidence" value="ECO:0007669"/>
    <property type="project" value="TreeGrafter"/>
</dbReference>
<dbReference type="CDD" id="cd11528">
    <property type="entry name" value="NTP-PPase_MazG_Nterm"/>
    <property type="match status" value="1"/>
</dbReference>
<keyword evidence="1" id="KW-0175">Coiled coil</keyword>
<dbReference type="GO" id="GO:0046061">
    <property type="term" value="P:dATP catabolic process"/>
    <property type="evidence" value="ECO:0007669"/>
    <property type="project" value="TreeGrafter"/>
</dbReference>
<dbReference type="EMBL" id="NSIT01000065">
    <property type="protein sequence ID" value="PJE79495.1"/>
    <property type="molecule type" value="Genomic_DNA"/>
</dbReference>
<comment type="caution">
    <text evidence="3">The sequence shown here is derived from an EMBL/GenBank/DDBJ whole genome shotgun (WGS) entry which is preliminary data.</text>
</comment>
<dbReference type="NCBIfam" id="NF007113">
    <property type="entry name" value="PRK09562.1"/>
    <property type="match status" value="1"/>
</dbReference>
<dbReference type="SUPFAM" id="SSF101386">
    <property type="entry name" value="all-alpha NTP pyrophosphatases"/>
    <property type="match status" value="2"/>
</dbReference>
<dbReference type="GO" id="GO:0047693">
    <property type="term" value="F:ATP diphosphatase activity"/>
    <property type="evidence" value="ECO:0007669"/>
    <property type="project" value="UniProtKB-EC"/>
</dbReference>
<dbReference type="PANTHER" id="PTHR30522:SF0">
    <property type="entry name" value="NUCLEOSIDE TRIPHOSPHATE PYROPHOSPHOHYDROLASE"/>
    <property type="match status" value="1"/>
</dbReference>
<evidence type="ECO:0000259" key="2">
    <source>
        <dbReference type="Pfam" id="PF03819"/>
    </source>
</evidence>